<feature type="non-terminal residue" evidence="1">
    <location>
        <position position="1"/>
    </location>
</feature>
<reference evidence="1" key="1">
    <citation type="submission" date="2018-05" db="EMBL/GenBank/DDBJ databases">
        <title>Draft genome of Mucuna pruriens seed.</title>
        <authorList>
            <person name="Nnadi N.E."/>
            <person name="Vos R."/>
            <person name="Hasami M.H."/>
            <person name="Devisetty U.K."/>
            <person name="Aguiy J.C."/>
        </authorList>
    </citation>
    <scope>NUCLEOTIDE SEQUENCE [LARGE SCALE GENOMIC DNA]</scope>
    <source>
        <strain evidence="1">JCA_2017</strain>
    </source>
</reference>
<accession>A0A371I3V4</accession>
<protein>
    <submittedName>
        <fullName evidence="1">Uncharacterized protein</fullName>
    </submittedName>
</protein>
<evidence type="ECO:0000313" key="1">
    <source>
        <dbReference type="EMBL" id="RDY09654.1"/>
    </source>
</evidence>
<organism evidence="1 2">
    <name type="scientific">Mucuna pruriens</name>
    <name type="common">Velvet bean</name>
    <name type="synonym">Dolichos pruriens</name>
    <dbReference type="NCBI Taxonomy" id="157652"/>
    <lineage>
        <taxon>Eukaryota</taxon>
        <taxon>Viridiplantae</taxon>
        <taxon>Streptophyta</taxon>
        <taxon>Embryophyta</taxon>
        <taxon>Tracheophyta</taxon>
        <taxon>Spermatophyta</taxon>
        <taxon>Magnoliopsida</taxon>
        <taxon>eudicotyledons</taxon>
        <taxon>Gunneridae</taxon>
        <taxon>Pentapetalae</taxon>
        <taxon>rosids</taxon>
        <taxon>fabids</taxon>
        <taxon>Fabales</taxon>
        <taxon>Fabaceae</taxon>
        <taxon>Papilionoideae</taxon>
        <taxon>50 kb inversion clade</taxon>
        <taxon>NPAAA clade</taxon>
        <taxon>indigoferoid/millettioid clade</taxon>
        <taxon>Phaseoleae</taxon>
        <taxon>Mucuna</taxon>
    </lineage>
</organism>
<name>A0A371I3V4_MUCPR</name>
<gene>
    <name evidence="1" type="ORF">CR513_05946</name>
</gene>
<dbReference type="AlphaFoldDB" id="A0A371I3V4"/>
<dbReference type="PANTHER" id="PTHR33240">
    <property type="entry name" value="OS08G0508500 PROTEIN"/>
    <property type="match status" value="1"/>
</dbReference>
<dbReference type="PANTHER" id="PTHR33240:SF15">
    <property type="entry name" value="GAG-PRO-LIKE PROTEIN"/>
    <property type="match status" value="1"/>
</dbReference>
<evidence type="ECO:0000313" key="2">
    <source>
        <dbReference type="Proteomes" id="UP000257109"/>
    </source>
</evidence>
<dbReference type="OrthoDB" id="1430331at2759"/>
<dbReference type="Proteomes" id="UP000257109">
    <property type="component" value="Unassembled WGS sequence"/>
</dbReference>
<sequence>MLNNFGGIIDNIIANNFLTFLDEEIKDDEILVEGKRHNKDLHILVKCLDHIVARVLIDNKYPLNVMPKSTLDQLSYDETYMKPSSMIVRAFDGSLGKLWEPWIHSVGVVPSSLHQKLKFVVDDKLVIILREDILMSNPTLAHYIEVISTAYMESPFKNSIIKCSDDGRKSHVKRKVPARAWIGKEFERNCKVARIAKK</sequence>
<dbReference type="EMBL" id="QJKJ01000995">
    <property type="protein sequence ID" value="RDY09654.1"/>
    <property type="molecule type" value="Genomic_DNA"/>
</dbReference>
<comment type="caution">
    <text evidence="1">The sequence shown here is derived from an EMBL/GenBank/DDBJ whole genome shotgun (WGS) entry which is preliminary data.</text>
</comment>
<proteinExistence type="predicted"/>
<keyword evidence="2" id="KW-1185">Reference proteome</keyword>